<dbReference type="EC" id="2.5.1.17" evidence="3"/>
<dbReference type="EMBL" id="APKE01000022">
    <property type="protein sequence ID" value="KAF0675771.1"/>
    <property type="molecule type" value="Genomic_DNA"/>
</dbReference>
<keyword evidence="3" id="KW-0808">Transferase</keyword>
<comment type="caution">
    <text evidence="3">The sequence shown here is derived from an EMBL/GenBank/DDBJ whole genome shotgun (WGS) entry which is preliminary data.</text>
</comment>
<keyword evidence="1" id="KW-0732">Signal</keyword>
<organism evidence="3 4">
    <name type="scientific">Profundibacterium mesophilum KAUST100406-0324</name>
    <dbReference type="NCBI Taxonomy" id="1037889"/>
    <lineage>
        <taxon>Bacteria</taxon>
        <taxon>Pseudomonadati</taxon>
        <taxon>Pseudomonadota</taxon>
        <taxon>Alphaproteobacteria</taxon>
        <taxon>Rhodobacterales</taxon>
        <taxon>Roseobacteraceae</taxon>
        <taxon>Profundibacterium</taxon>
    </lineage>
</organism>
<dbReference type="PANTHER" id="PTHR37946">
    <property type="entry name" value="SLL1969 PROTEIN"/>
    <property type="match status" value="1"/>
</dbReference>
<dbReference type="InterPro" id="IPR029058">
    <property type="entry name" value="AB_hydrolase_fold"/>
</dbReference>
<sequence>MRQRPFIRVLAAAGLLLAASGAAATAQPAKTVEAAECVVLLHGLARSATSMEIMAEALQDAGYGTVNANYSSTEAPIGALAERILPKAVAACGDARVNFVTHSLGGILVRVWLERNTVERLGRVVMMGPPNHGSELVDTFRDLEPFRWLNGPAGQQLGTGPGSLPEQLGAPQFELGVIAGNQSFNPLYSTVIDGPDDGKVSVASTRLAGMDDHIVLPVTHTFMMMSPLVIEQVVAFLREGRFARD</sequence>
<dbReference type="Pfam" id="PF00561">
    <property type="entry name" value="Abhydrolase_1"/>
    <property type="match status" value="1"/>
</dbReference>
<evidence type="ECO:0000256" key="1">
    <source>
        <dbReference type="SAM" id="SignalP"/>
    </source>
</evidence>
<gene>
    <name evidence="3" type="ORF">PMES_01857</name>
</gene>
<dbReference type="SUPFAM" id="SSF53474">
    <property type="entry name" value="alpha/beta-Hydrolases"/>
    <property type="match status" value="1"/>
</dbReference>
<dbReference type="AlphaFoldDB" id="A0A921NP70"/>
<evidence type="ECO:0000259" key="2">
    <source>
        <dbReference type="Pfam" id="PF00561"/>
    </source>
</evidence>
<protein>
    <submittedName>
        <fullName evidence="3">Cobalamin adenosyltransferase</fullName>
        <ecNumber evidence="3">2.5.1.17</ecNumber>
    </submittedName>
</protein>
<evidence type="ECO:0000313" key="3">
    <source>
        <dbReference type="EMBL" id="KAF0675771.1"/>
    </source>
</evidence>
<accession>A0A921NP70</accession>
<dbReference type="Proteomes" id="UP000698242">
    <property type="component" value="Unassembled WGS sequence"/>
</dbReference>
<feature type="domain" description="AB hydrolase-1" evidence="2">
    <location>
        <begin position="38"/>
        <end position="152"/>
    </location>
</feature>
<evidence type="ECO:0000313" key="4">
    <source>
        <dbReference type="Proteomes" id="UP000698242"/>
    </source>
</evidence>
<dbReference type="Gene3D" id="3.40.50.1820">
    <property type="entry name" value="alpha/beta hydrolase"/>
    <property type="match status" value="1"/>
</dbReference>
<feature type="chain" id="PRO_5037436369" evidence="1">
    <location>
        <begin position="25"/>
        <end position="245"/>
    </location>
</feature>
<dbReference type="RefSeq" id="WP_159965418.1">
    <property type="nucleotide sequence ID" value="NZ_APKE01000022.1"/>
</dbReference>
<dbReference type="OrthoDB" id="556502at2"/>
<dbReference type="GO" id="GO:0008817">
    <property type="term" value="F:corrinoid adenosyltransferase activity"/>
    <property type="evidence" value="ECO:0007669"/>
    <property type="project" value="UniProtKB-EC"/>
</dbReference>
<proteinExistence type="predicted"/>
<dbReference type="InterPro" id="IPR000073">
    <property type="entry name" value="AB_hydrolase_1"/>
</dbReference>
<reference evidence="3" key="1">
    <citation type="submission" date="2013-03" db="EMBL/GenBank/DDBJ databases">
        <title>Genome Sequence of the Profundibacterium mesophilum strain KAUST100406-0324T from Red Sea, a novel genus in the family Rhodobacteraceae.</title>
        <authorList>
            <person name="Essack M."/>
            <person name="Alam I."/>
            <person name="Lafi F."/>
            <person name="Alawi W."/>
            <person name="Kamanu F."/>
            <person name="Al-Suwailem A."/>
            <person name="Lee O.O."/>
            <person name="Xu Y."/>
            <person name="Bajic V."/>
            <person name="Qian P.-Y."/>
            <person name="Archer J."/>
        </authorList>
    </citation>
    <scope>NUCLEOTIDE SEQUENCE</scope>
    <source>
        <strain evidence="3">KAUST100406-0324</strain>
    </source>
</reference>
<keyword evidence="4" id="KW-1185">Reference proteome</keyword>
<feature type="signal peptide" evidence="1">
    <location>
        <begin position="1"/>
        <end position="24"/>
    </location>
</feature>
<name>A0A921NP70_9RHOB</name>
<dbReference type="PANTHER" id="PTHR37946:SF1">
    <property type="entry name" value="SLL1969 PROTEIN"/>
    <property type="match status" value="1"/>
</dbReference>